<evidence type="ECO:0000313" key="3">
    <source>
        <dbReference type="Proteomes" id="UP000319935"/>
    </source>
</evidence>
<gene>
    <name evidence="2" type="ORF">Axy21_010</name>
</gene>
<evidence type="ECO:0000256" key="1">
    <source>
        <dbReference type="SAM" id="MobiDB-lite"/>
    </source>
</evidence>
<proteinExistence type="predicted"/>
<organism evidence="2 3">
    <name type="scientific">Achromobacter phage vB_AxyP_19-32_Axy21</name>
    <dbReference type="NCBI Taxonomy" id="2591045"/>
    <lineage>
        <taxon>Viruses</taxon>
        <taxon>Duplodnaviria</taxon>
        <taxon>Heunggongvirae</taxon>
        <taxon>Uroviricota</taxon>
        <taxon>Caudoviricetes</taxon>
        <taxon>Autographivirales</taxon>
        <taxon>Autoscriptoviridae</taxon>
        <taxon>Axyvirus</taxon>
        <taxon>Axyvirus 1932Axy21</taxon>
    </lineage>
</organism>
<dbReference type="EMBL" id="MK962638">
    <property type="protein sequence ID" value="QDH84587.1"/>
    <property type="molecule type" value="Genomic_DNA"/>
</dbReference>
<evidence type="ECO:0000313" key="2">
    <source>
        <dbReference type="EMBL" id="QDH84587.1"/>
    </source>
</evidence>
<feature type="region of interest" description="Disordered" evidence="1">
    <location>
        <begin position="1"/>
        <end position="21"/>
    </location>
</feature>
<reference evidence="2 3" key="1">
    <citation type="submission" date="2019-05" db="EMBL/GenBank/DDBJ databases">
        <title>Complete genome sequence of sixteen phages from Abidjan, cote d'Ivoire, isolated on a single strain of Achromobacter xylosoxidans.</title>
        <authorList>
            <person name="Essoh C."/>
            <person name="Vernadet J.-P."/>
            <person name="Vergnaud G."/>
            <person name="Pourcel C."/>
        </authorList>
    </citation>
    <scope>NUCLEOTIDE SEQUENCE [LARGE SCALE GENOMIC DNA]</scope>
</reference>
<protein>
    <submittedName>
        <fullName evidence="2">Uncharacterized protein</fullName>
    </submittedName>
</protein>
<accession>A0A514CVS9</accession>
<keyword evidence="3" id="KW-1185">Reference proteome</keyword>
<feature type="compositionally biased region" description="Basic and acidic residues" evidence="1">
    <location>
        <begin position="1"/>
        <end position="14"/>
    </location>
</feature>
<name>A0A514CVS9_9CAUD</name>
<sequence length="65" mass="7042">MRDFTPRSTREISHIETQQEAGTGRIRLRAVAPNGVTFCSDGANHAEAAQALRGKVEAVGYTLVE</sequence>
<dbReference type="Proteomes" id="UP000319935">
    <property type="component" value="Segment"/>
</dbReference>